<evidence type="ECO:0000313" key="1">
    <source>
        <dbReference type="EMBL" id="UZF42997.1"/>
    </source>
</evidence>
<organism evidence="1 2">
    <name type="scientific">Rhodococcus rhodochrous</name>
    <dbReference type="NCBI Taxonomy" id="1829"/>
    <lineage>
        <taxon>Bacteria</taxon>
        <taxon>Bacillati</taxon>
        <taxon>Actinomycetota</taxon>
        <taxon>Actinomycetes</taxon>
        <taxon>Mycobacteriales</taxon>
        <taxon>Nocardiaceae</taxon>
        <taxon>Rhodococcus</taxon>
    </lineage>
</organism>
<accession>A0AA47A8Y5</accession>
<evidence type="ECO:0000313" key="2">
    <source>
        <dbReference type="Proteomes" id="UP001162740"/>
    </source>
</evidence>
<dbReference type="RefSeq" id="WP_121209512.1">
    <property type="nucleotide sequence ID" value="NZ_CP083974.1"/>
</dbReference>
<protein>
    <submittedName>
        <fullName evidence="1">Uncharacterized protein</fullName>
    </submittedName>
</protein>
<dbReference type="Proteomes" id="UP001162740">
    <property type="component" value="Chromosome"/>
</dbReference>
<sequence>MTGILVDSSGAHVQFHSADDLDLEVHDEGRQVVFALTATGSGGDIDPAPLTVRGVITCEAVTEH</sequence>
<proteinExistence type="predicted"/>
<reference evidence="1 2" key="1">
    <citation type="journal article" date="2021" name="Front. Microbiol.">
        <title>Bacterial Transformation of Aromatic Monomers in Softwood Black Liquor.</title>
        <authorList>
            <person name="Navas L.E."/>
            <person name="Dexter G."/>
            <person name="Liu J."/>
            <person name="Levy-Booth D."/>
            <person name="Cho M."/>
            <person name="Jang S.K."/>
            <person name="Mansfield S.D."/>
            <person name="Renneckar S."/>
            <person name="Mohn W.W."/>
            <person name="Eltis L.D."/>
        </authorList>
    </citation>
    <scope>NUCLEOTIDE SEQUENCE [LARGE SCALE GENOMIC DNA]</scope>
    <source>
        <strain evidence="1 2">GD02</strain>
    </source>
</reference>
<name>A0AA47A8Y5_RHORH</name>
<dbReference type="AlphaFoldDB" id="A0AA47A8Y5"/>
<dbReference type="EMBL" id="CP083974">
    <property type="protein sequence ID" value="UZF42997.1"/>
    <property type="molecule type" value="Genomic_DNA"/>
</dbReference>
<gene>
    <name evidence="1" type="ORF">KUM34_013770</name>
</gene>